<feature type="chain" id="PRO_5026339305" evidence="1">
    <location>
        <begin position="18"/>
        <end position="243"/>
    </location>
</feature>
<dbReference type="Pfam" id="PF13472">
    <property type="entry name" value="Lipase_GDSL_2"/>
    <property type="match status" value="1"/>
</dbReference>
<name>A0A6I4TSZ8_9SPHN</name>
<evidence type="ECO:0000256" key="1">
    <source>
        <dbReference type="SAM" id="SignalP"/>
    </source>
</evidence>
<dbReference type="AlphaFoldDB" id="A0A6I4TSZ8"/>
<dbReference type="OrthoDB" id="9786188at2"/>
<gene>
    <name evidence="3" type="ORF">GRI97_04530</name>
</gene>
<dbReference type="Proteomes" id="UP000469430">
    <property type="component" value="Unassembled WGS sequence"/>
</dbReference>
<dbReference type="SUPFAM" id="SSF52266">
    <property type="entry name" value="SGNH hydrolase"/>
    <property type="match status" value="1"/>
</dbReference>
<organism evidence="3 4">
    <name type="scientific">Croceibacterium xixiisoli</name>
    <dbReference type="NCBI Taxonomy" id="1476466"/>
    <lineage>
        <taxon>Bacteria</taxon>
        <taxon>Pseudomonadati</taxon>
        <taxon>Pseudomonadota</taxon>
        <taxon>Alphaproteobacteria</taxon>
        <taxon>Sphingomonadales</taxon>
        <taxon>Erythrobacteraceae</taxon>
        <taxon>Croceibacterium</taxon>
    </lineage>
</organism>
<evidence type="ECO:0000313" key="4">
    <source>
        <dbReference type="Proteomes" id="UP000469430"/>
    </source>
</evidence>
<dbReference type="Gene3D" id="3.40.50.1110">
    <property type="entry name" value="SGNH hydrolase"/>
    <property type="match status" value="1"/>
</dbReference>
<comment type="caution">
    <text evidence="3">The sequence shown here is derived from an EMBL/GenBank/DDBJ whole genome shotgun (WGS) entry which is preliminary data.</text>
</comment>
<sequence length="243" mass="25566">MEPVSMSLRLWSIFAPAATALMLAGCGDTPPDPEGEARDNPVAAQAGAAAGEVVGPERRILAFGDSLFAGYGLKKGEGYPAQLEAALRARGTNARISDAGVSGDTTAAGLQRIAFVLDNEAAPPELAIVELGGNDLLRSIPPAETRKNLKAILDILRERKIPVLLMGMRAPPNLGAAFVAEFDGIYPALAKEYDAQLVPFFQEAVYDQPQLIQQDRIHPTAEGIAAMVAATVGNVEQALPPVE</sequence>
<evidence type="ECO:0000313" key="3">
    <source>
        <dbReference type="EMBL" id="MXO98251.1"/>
    </source>
</evidence>
<accession>A0A6I4TSZ8</accession>
<dbReference type="PANTHER" id="PTHR30383:SF24">
    <property type="entry name" value="THIOESTERASE 1_PROTEASE 1_LYSOPHOSPHOLIPASE L1"/>
    <property type="match status" value="1"/>
</dbReference>
<dbReference type="EMBL" id="WTYJ01000001">
    <property type="protein sequence ID" value="MXO98251.1"/>
    <property type="molecule type" value="Genomic_DNA"/>
</dbReference>
<reference evidence="3 4" key="1">
    <citation type="submission" date="2019-12" db="EMBL/GenBank/DDBJ databases">
        <title>Genomic-based taxomic classification of the family Erythrobacteraceae.</title>
        <authorList>
            <person name="Xu L."/>
        </authorList>
    </citation>
    <scope>NUCLEOTIDE SEQUENCE [LARGE SCALE GENOMIC DNA]</scope>
    <source>
        <strain evidence="3 4">S36</strain>
    </source>
</reference>
<protein>
    <submittedName>
        <fullName evidence="3">Arylesterase</fullName>
    </submittedName>
</protein>
<feature type="signal peptide" evidence="1">
    <location>
        <begin position="1"/>
        <end position="17"/>
    </location>
</feature>
<dbReference type="CDD" id="cd01822">
    <property type="entry name" value="Lysophospholipase_L1_like"/>
    <property type="match status" value="1"/>
</dbReference>
<dbReference type="InterPro" id="IPR013830">
    <property type="entry name" value="SGNH_hydro"/>
</dbReference>
<dbReference type="PANTHER" id="PTHR30383">
    <property type="entry name" value="THIOESTERASE 1/PROTEASE 1/LYSOPHOSPHOLIPASE L1"/>
    <property type="match status" value="1"/>
</dbReference>
<feature type="domain" description="SGNH hydrolase-type esterase" evidence="2">
    <location>
        <begin position="62"/>
        <end position="223"/>
    </location>
</feature>
<keyword evidence="1" id="KW-0732">Signal</keyword>
<evidence type="ECO:0000259" key="2">
    <source>
        <dbReference type="Pfam" id="PF13472"/>
    </source>
</evidence>
<dbReference type="GO" id="GO:0004622">
    <property type="term" value="F:phosphatidylcholine lysophospholipase activity"/>
    <property type="evidence" value="ECO:0007669"/>
    <property type="project" value="TreeGrafter"/>
</dbReference>
<dbReference type="InterPro" id="IPR036514">
    <property type="entry name" value="SGNH_hydro_sf"/>
</dbReference>
<proteinExistence type="predicted"/>
<dbReference type="InterPro" id="IPR051532">
    <property type="entry name" value="Ester_Hydrolysis_Enzymes"/>
</dbReference>
<keyword evidence="4" id="KW-1185">Reference proteome</keyword>